<dbReference type="InterPro" id="IPR017850">
    <property type="entry name" value="Alkaline_phosphatase_core_sf"/>
</dbReference>
<dbReference type="EMBL" id="LCDD01000005">
    <property type="protein sequence ID" value="KKS47434.1"/>
    <property type="molecule type" value="Genomic_DNA"/>
</dbReference>
<gene>
    <name evidence="3" type="ORF">UV09_C0005G0012</name>
</gene>
<feature type="transmembrane region" description="Helical" evidence="1">
    <location>
        <begin position="86"/>
        <end position="102"/>
    </location>
</feature>
<dbReference type="AlphaFoldDB" id="A0A0G0ZFH5"/>
<sequence length="500" mass="58732">MKLLRFPLIHPLLMSVYPVVALYSSNLYQVLFSETYLPFFFSFVLGLIIFLTVLIISRNLAKAALFTTVIHYLFFTFGHLEKIIPIPLLIYVFYLGLLIILGRQIKRLKDFGQTTVAANLITLLLISIPLFNILNYQLRVKDSVTFGTQQQKIKSVETSVIPLPDIYFIIFDRYASSSVLKKNFAFDNSGFIDKLKEKNFYIAEKAWANYSSSAHSLSATLNMTHLDFLKDLHKTDDKDWLPVYDLLENNRVVREFKNLGYQYYHFGDWWWPTSKNRLADQNINLNVLSEFSSILVDNSILKMAAQKYKLPILDYRFTQWRRIRYKFQKLKEMPKVSKPTFVFAHMLVPHEPFVFKADGSFLTIEEDSQRSNEEKYLDQIKYLNGEIISLTEKLLENSKNPPIIFFQADEGPYPPSYENNKNEYDWSKAKREEISKKMSIFSAVYLPDKDYSHLKEDFSPVNNFRLVLGILRGEEPDYLPDRYLLTNMGKPYDFYEYARK</sequence>
<keyword evidence="1" id="KW-0472">Membrane</keyword>
<dbReference type="SUPFAM" id="SSF53649">
    <property type="entry name" value="Alkaline phosphatase-like"/>
    <property type="match status" value="1"/>
</dbReference>
<evidence type="ECO:0000259" key="2">
    <source>
        <dbReference type="Pfam" id="PF00884"/>
    </source>
</evidence>
<organism evidence="3 4">
    <name type="scientific">Candidatus Gottesmanbacteria bacterium GW2011_GWA2_42_18</name>
    <dbReference type="NCBI Taxonomy" id="1618442"/>
    <lineage>
        <taxon>Bacteria</taxon>
        <taxon>Candidatus Gottesmaniibacteriota</taxon>
    </lineage>
</organism>
<protein>
    <recommendedName>
        <fullName evidence="2">Sulfatase N-terminal domain-containing protein</fullName>
    </recommendedName>
</protein>
<feature type="transmembrane region" description="Helical" evidence="1">
    <location>
        <begin position="37"/>
        <end position="56"/>
    </location>
</feature>
<name>A0A0G0ZFH5_9BACT</name>
<evidence type="ECO:0000256" key="1">
    <source>
        <dbReference type="SAM" id="Phobius"/>
    </source>
</evidence>
<dbReference type="Pfam" id="PF00884">
    <property type="entry name" value="Sulfatase"/>
    <property type="match status" value="1"/>
</dbReference>
<keyword evidence="1" id="KW-1133">Transmembrane helix</keyword>
<dbReference type="InterPro" id="IPR000917">
    <property type="entry name" value="Sulfatase_N"/>
</dbReference>
<comment type="caution">
    <text evidence="3">The sequence shown here is derived from an EMBL/GenBank/DDBJ whole genome shotgun (WGS) entry which is preliminary data.</text>
</comment>
<proteinExistence type="predicted"/>
<feature type="transmembrane region" description="Helical" evidence="1">
    <location>
        <begin position="114"/>
        <end position="134"/>
    </location>
</feature>
<feature type="domain" description="Sulfatase N-terminal" evidence="2">
    <location>
        <begin position="189"/>
        <end position="416"/>
    </location>
</feature>
<dbReference type="Proteomes" id="UP000034320">
    <property type="component" value="Unassembled WGS sequence"/>
</dbReference>
<evidence type="ECO:0000313" key="3">
    <source>
        <dbReference type="EMBL" id="KKS47434.1"/>
    </source>
</evidence>
<keyword evidence="1" id="KW-0812">Transmembrane</keyword>
<dbReference type="Gene3D" id="3.40.720.10">
    <property type="entry name" value="Alkaline Phosphatase, subunit A"/>
    <property type="match status" value="1"/>
</dbReference>
<feature type="transmembrane region" description="Helical" evidence="1">
    <location>
        <begin position="12"/>
        <end position="31"/>
    </location>
</feature>
<evidence type="ECO:0000313" key="4">
    <source>
        <dbReference type="Proteomes" id="UP000034320"/>
    </source>
</evidence>
<reference evidence="3 4" key="1">
    <citation type="journal article" date="2015" name="Nature">
        <title>rRNA introns, odd ribosomes, and small enigmatic genomes across a large radiation of phyla.</title>
        <authorList>
            <person name="Brown C.T."/>
            <person name="Hug L.A."/>
            <person name="Thomas B.C."/>
            <person name="Sharon I."/>
            <person name="Castelle C.J."/>
            <person name="Singh A."/>
            <person name="Wilkins M.J."/>
            <person name="Williams K.H."/>
            <person name="Banfield J.F."/>
        </authorList>
    </citation>
    <scope>NUCLEOTIDE SEQUENCE [LARGE SCALE GENOMIC DNA]</scope>
</reference>
<accession>A0A0G0ZFH5</accession>